<keyword evidence="4 6" id="KW-0863">Zinc-finger</keyword>
<dbReference type="PANTHER" id="PTHR10194:SF148">
    <property type="entry name" value="GTPASE-ACTIVATING PROTEIN"/>
    <property type="match status" value="1"/>
</dbReference>
<evidence type="ECO:0000256" key="6">
    <source>
        <dbReference type="PROSITE-ProRule" id="PRU00432"/>
    </source>
</evidence>
<dbReference type="SUPFAM" id="SSF49562">
    <property type="entry name" value="C2 domain (Calcium/lipid-binding domain, CaLB)"/>
    <property type="match status" value="2"/>
</dbReference>
<evidence type="ECO:0000256" key="7">
    <source>
        <dbReference type="SAM" id="MobiDB-lite"/>
    </source>
</evidence>
<evidence type="ECO:0000256" key="2">
    <source>
        <dbReference type="ARBA" id="ARBA00022723"/>
    </source>
</evidence>
<organism evidence="11 12">
    <name type="scientific">Branchiostoma lanceolatum</name>
    <name type="common">Common lancelet</name>
    <name type="synonym">Amphioxus lanceolatum</name>
    <dbReference type="NCBI Taxonomy" id="7740"/>
    <lineage>
        <taxon>Eukaryota</taxon>
        <taxon>Metazoa</taxon>
        <taxon>Chordata</taxon>
        <taxon>Cephalochordata</taxon>
        <taxon>Leptocardii</taxon>
        <taxon>Amphioxiformes</taxon>
        <taxon>Branchiostomatidae</taxon>
        <taxon>Branchiostoma</taxon>
    </lineage>
</organism>
<dbReference type="SMART" id="SM00323">
    <property type="entry name" value="RasGAP"/>
    <property type="match status" value="1"/>
</dbReference>
<proteinExistence type="predicted"/>
<dbReference type="Proteomes" id="UP000838412">
    <property type="component" value="Chromosome 14"/>
</dbReference>
<keyword evidence="3" id="KW-0677">Repeat</keyword>
<dbReference type="AlphaFoldDB" id="A0A8J9YZG3"/>
<dbReference type="PROSITE" id="PS50004">
    <property type="entry name" value="C2"/>
    <property type="match status" value="2"/>
</dbReference>
<evidence type="ECO:0000256" key="5">
    <source>
        <dbReference type="ARBA" id="ARBA00022833"/>
    </source>
</evidence>
<dbReference type="GO" id="GO:0008270">
    <property type="term" value="F:zinc ion binding"/>
    <property type="evidence" value="ECO:0007669"/>
    <property type="project" value="UniProtKB-KW"/>
</dbReference>
<dbReference type="CDD" id="cd05128">
    <property type="entry name" value="RasGAP_GAP1_like"/>
    <property type="match status" value="1"/>
</dbReference>
<dbReference type="Pfam" id="PF00169">
    <property type="entry name" value="PH"/>
    <property type="match status" value="1"/>
</dbReference>
<keyword evidence="2" id="KW-0479">Metal-binding</keyword>
<gene>
    <name evidence="11" type="primary">RASA3</name>
    <name evidence="11" type="ORF">BLAG_LOCUS7302</name>
</gene>
<feature type="domain" description="Ras-GAP" evidence="10">
    <location>
        <begin position="347"/>
        <end position="541"/>
    </location>
</feature>
<dbReference type="SMART" id="SM00239">
    <property type="entry name" value="C2"/>
    <property type="match status" value="2"/>
</dbReference>
<dbReference type="SMART" id="SM00233">
    <property type="entry name" value="PH"/>
    <property type="match status" value="1"/>
</dbReference>
<sequence length="873" mass="99749">MKYGYQSRDTKKDNMAGLAEGEVRVVETLRVKIGEGKNFGASTGPVGTRDTFCTVSLDQEEVVRTKTVERSQSAFFGEEFQFEVPRPFRVLSFYLYEKDLLKRDSCLGKACIRKEELNRYHGKDHWFSLTHVDQDSEVQGQVHVEVRLTEIIEDTGKAVFKVSARVLECSGLAIINGCCDPYANVTFCTPNRTENKKTKVRKKTTDPHFDETFYFELNRPSPSPDNRFSIVDEDIDKTELRVSLWHSSNYYKFADVFLGEVKIPLSTLDMTRPQKLHKAWYLLQPRDSTRPSKPCQGSLRLNINYTEDHIFPSHYYESLRNLLLKSPDIDPLSSSAVNIYGEVMKDKLEEAARPLVRLFLHHGTLLPLISALADREVAKMTDPNTLFRGNSLLTKCVDEVMKLTGMHYLHLTIKKHIDDICEDHKPCEIDATRVKEGENLQINLENLRVYVERMFKSITESARLCPTIMSEVFFTLKESAIRHFPDVNDVRYTAVSGFVFLRLFAPAILGPRLFQLREEHPDPTTARTLTLISKTIQSLGNLANSSSVSPGLKEAYMSNIYDCFAKKEFSDAVKTFLDVISSTGRPHSRSIDTPVVLKESLMIKRAQGRTRFGLKNFKRRWFCLTNKDLTYAKSKELERNLGTAYRLRRTGCTRILLGEPPLCKIPVEDILAVEGLQEESFKMKNMFQVVQPQRALYIQANNCVEAKEWIDILNKVSQCNKKRLKTYHPAAYVNCHWLCCKEGNENATGCTPVTGGVPTDIKLDIDSDREMERIHSFFLTHRDRLEKLEDMCGEEAVYSGAPPTPRTTTYVIEDPKTCFETLRSIMDCIIKLEQEHIEYYKALAKSTKYGSEQKPIGGDGVKPNELEDSMEGE</sequence>
<name>A0A8J9YZG3_BRALA</name>
<protein>
    <submittedName>
        <fullName evidence="11">RASA3 protein</fullName>
    </submittedName>
</protein>
<dbReference type="GO" id="GO:0035556">
    <property type="term" value="P:intracellular signal transduction"/>
    <property type="evidence" value="ECO:0007669"/>
    <property type="project" value="InterPro"/>
</dbReference>
<evidence type="ECO:0000259" key="8">
    <source>
        <dbReference type="PROSITE" id="PS50003"/>
    </source>
</evidence>
<dbReference type="PROSITE" id="PS50018">
    <property type="entry name" value="RAS_GTPASE_ACTIV_2"/>
    <property type="match status" value="1"/>
</dbReference>
<dbReference type="InterPro" id="IPR008936">
    <property type="entry name" value="Rho_GTPase_activation_prot"/>
</dbReference>
<dbReference type="Gene3D" id="2.60.40.150">
    <property type="entry name" value="C2 domain"/>
    <property type="match status" value="2"/>
</dbReference>
<dbReference type="InterPro" id="IPR001936">
    <property type="entry name" value="RasGAP_dom"/>
</dbReference>
<feature type="domain" description="C2" evidence="9">
    <location>
        <begin position="10"/>
        <end position="127"/>
    </location>
</feature>
<dbReference type="InterPro" id="IPR011993">
    <property type="entry name" value="PH-like_dom_sf"/>
</dbReference>
<keyword evidence="1" id="KW-0343">GTPase activation</keyword>
<dbReference type="InterPro" id="IPR001849">
    <property type="entry name" value="PH_domain"/>
</dbReference>
<dbReference type="PROSITE" id="PS50003">
    <property type="entry name" value="PH_DOMAIN"/>
    <property type="match status" value="1"/>
</dbReference>
<dbReference type="PANTHER" id="PTHR10194">
    <property type="entry name" value="RAS GTPASE-ACTIVATING PROTEINS"/>
    <property type="match status" value="1"/>
</dbReference>
<keyword evidence="12" id="KW-1185">Reference proteome</keyword>
<dbReference type="InterPro" id="IPR001562">
    <property type="entry name" value="Znf_Btk_motif"/>
</dbReference>
<dbReference type="GO" id="GO:0005096">
    <property type="term" value="F:GTPase activator activity"/>
    <property type="evidence" value="ECO:0007669"/>
    <property type="project" value="UniProtKB-KW"/>
</dbReference>
<dbReference type="Gene3D" id="2.30.29.30">
    <property type="entry name" value="Pleckstrin-homology domain (PH domain)/Phosphotyrosine-binding domain (PTB)"/>
    <property type="match status" value="1"/>
</dbReference>
<dbReference type="Pfam" id="PF00616">
    <property type="entry name" value="RasGAP"/>
    <property type="match status" value="2"/>
</dbReference>
<feature type="domain" description="C2" evidence="9">
    <location>
        <begin position="138"/>
        <end position="281"/>
    </location>
</feature>
<dbReference type="SUPFAM" id="SSF50729">
    <property type="entry name" value="PH domain-like"/>
    <property type="match status" value="1"/>
</dbReference>
<dbReference type="PROSITE" id="PS51113">
    <property type="entry name" value="ZF_BTK"/>
    <property type="match status" value="1"/>
</dbReference>
<dbReference type="Pfam" id="PF00168">
    <property type="entry name" value="C2"/>
    <property type="match status" value="2"/>
</dbReference>
<dbReference type="InterPro" id="IPR000008">
    <property type="entry name" value="C2_dom"/>
</dbReference>
<dbReference type="EMBL" id="OV696699">
    <property type="protein sequence ID" value="CAH1244734.1"/>
    <property type="molecule type" value="Genomic_DNA"/>
</dbReference>
<reference evidence="11" key="1">
    <citation type="submission" date="2022-01" db="EMBL/GenBank/DDBJ databases">
        <authorList>
            <person name="Braso-Vives M."/>
        </authorList>
    </citation>
    <scope>NUCLEOTIDE SEQUENCE</scope>
</reference>
<dbReference type="PROSITE" id="PS00509">
    <property type="entry name" value="RAS_GTPASE_ACTIV_1"/>
    <property type="match status" value="1"/>
</dbReference>
<evidence type="ECO:0000313" key="11">
    <source>
        <dbReference type="EMBL" id="CAH1244734.1"/>
    </source>
</evidence>
<dbReference type="Pfam" id="PF00779">
    <property type="entry name" value="BTK"/>
    <property type="match status" value="1"/>
</dbReference>
<feature type="domain" description="PH" evidence="8">
    <location>
        <begin position="595"/>
        <end position="718"/>
    </location>
</feature>
<evidence type="ECO:0000259" key="10">
    <source>
        <dbReference type="PROSITE" id="PS50018"/>
    </source>
</evidence>
<dbReference type="InterPro" id="IPR023152">
    <property type="entry name" value="RasGAP_CS"/>
</dbReference>
<dbReference type="OrthoDB" id="1562946at2759"/>
<evidence type="ECO:0000259" key="9">
    <source>
        <dbReference type="PROSITE" id="PS50004"/>
    </source>
</evidence>
<dbReference type="Gene3D" id="1.10.506.10">
    <property type="entry name" value="GTPase Activation - p120gap, domain 1"/>
    <property type="match status" value="1"/>
</dbReference>
<feature type="region of interest" description="Disordered" evidence="7">
    <location>
        <begin position="848"/>
        <end position="873"/>
    </location>
</feature>
<accession>A0A8J9YZG3</accession>
<evidence type="ECO:0000256" key="1">
    <source>
        <dbReference type="ARBA" id="ARBA00022468"/>
    </source>
</evidence>
<evidence type="ECO:0000256" key="3">
    <source>
        <dbReference type="ARBA" id="ARBA00022737"/>
    </source>
</evidence>
<dbReference type="InterPro" id="IPR039360">
    <property type="entry name" value="Ras_GTPase"/>
</dbReference>
<keyword evidence="5" id="KW-0862">Zinc</keyword>
<evidence type="ECO:0000313" key="12">
    <source>
        <dbReference type="Proteomes" id="UP000838412"/>
    </source>
</evidence>
<dbReference type="SUPFAM" id="SSF48350">
    <property type="entry name" value="GTPase activation domain, GAP"/>
    <property type="match status" value="1"/>
</dbReference>
<evidence type="ECO:0000256" key="4">
    <source>
        <dbReference type="ARBA" id="ARBA00022771"/>
    </source>
</evidence>
<dbReference type="InterPro" id="IPR035892">
    <property type="entry name" value="C2_domain_sf"/>
</dbReference>
<dbReference type="SMART" id="SM00107">
    <property type="entry name" value="BTK"/>
    <property type="match status" value="1"/>
</dbReference>